<evidence type="ECO:0000313" key="2">
    <source>
        <dbReference type="Proteomes" id="UP000076715"/>
    </source>
</evidence>
<accession>A0A163AUL9</accession>
<proteinExistence type="predicted"/>
<protein>
    <submittedName>
        <fullName evidence="1">Uncharacterized protein</fullName>
    </submittedName>
</protein>
<gene>
    <name evidence="1" type="ORF">AWE51_07660</name>
</gene>
<organism evidence="1 2">
    <name type="scientific">Aquimarina aggregata</name>
    <dbReference type="NCBI Taxonomy" id="1642818"/>
    <lineage>
        <taxon>Bacteria</taxon>
        <taxon>Pseudomonadati</taxon>
        <taxon>Bacteroidota</taxon>
        <taxon>Flavobacteriia</taxon>
        <taxon>Flavobacteriales</taxon>
        <taxon>Flavobacteriaceae</taxon>
        <taxon>Aquimarina</taxon>
    </lineage>
</organism>
<comment type="caution">
    <text evidence="1">The sequence shown here is derived from an EMBL/GenBank/DDBJ whole genome shotgun (WGS) entry which is preliminary data.</text>
</comment>
<evidence type="ECO:0000313" key="1">
    <source>
        <dbReference type="EMBL" id="KZS40818.1"/>
    </source>
</evidence>
<keyword evidence="2" id="KW-1185">Reference proteome</keyword>
<name>A0A163AUL9_9FLAO</name>
<dbReference type="Proteomes" id="UP000076715">
    <property type="component" value="Unassembled WGS sequence"/>
</dbReference>
<reference evidence="1 2" key="1">
    <citation type="submission" date="2016-01" db="EMBL/GenBank/DDBJ databases">
        <title>The draft genome sequence of Aquimarina sp. RZW4-3-2.</title>
        <authorList>
            <person name="Wang Y."/>
        </authorList>
    </citation>
    <scope>NUCLEOTIDE SEQUENCE [LARGE SCALE GENOMIC DNA]</scope>
    <source>
        <strain evidence="1 2">RZW4-3-2</strain>
    </source>
</reference>
<dbReference type="AlphaFoldDB" id="A0A163AUL9"/>
<sequence length="84" mass="9833">MVFIAHCFFCYIRYAKKNKTRIILKKNKKIKIELKKIKITKLNNSAEQYAKGGGTDRYNSDGCDSEIQPCYPLLIYKSIDCYKL</sequence>
<dbReference type="EMBL" id="LQRT01000013">
    <property type="protein sequence ID" value="KZS40818.1"/>
    <property type="molecule type" value="Genomic_DNA"/>
</dbReference>